<evidence type="ECO:0008006" key="4">
    <source>
        <dbReference type="Google" id="ProtNLM"/>
    </source>
</evidence>
<dbReference type="PANTHER" id="PTHR38457">
    <property type="entry name" value="REGULATOR ABRB-RELATED"/>
    <property type="match status" value="1"/>
</dbReference>
<dbReference type="AlphaFoldDB" id="A0A2T4U3X2"/>
<feature type="transmembrane region" description="Helical" evidence="1">
    <location>
        <begin position="30"/>
        <end position="47"/>
    </location>
</feature>
<gene>
    <name evidence="2" type="ORF">C6Y45_12960</name>
</gene>
<feature type="transmembrane region" description="Helical" evidence="1">
    <location>
        <begin position="6"/>
        <end position="23"/>
    </location>
</feature>
<sequence>MILIEVILFLSIALLGGVLGRLARIPIGSVIGAMLLVGIIQVSEIFSFTNMGWLTFVVQVLIGIMLGVSFLSVNKSVIKRISVGLIISLIGIILMIILIGSIISVSSSLDFKLAILSSAPGAVVEMATIATALDLDSPTVVLIHLFRVVIIMAIFPILIKSLNRVISEGARNKK</sequence>
<feature type="transmembrane region" description="Helical" evidence="1">
    <location>
        <begin position="83"/>
        <end position="103"/>
    </location>
</feature>
<dbReference type="GO" id="GO:0016020">
    <property type="term" value="C:membrane"/>
    <property type="evidence" value="ECO:0007669"/>
    <property type="project" value="InterPro"/>
</dbReference>
<reference evidence="2 3" key="1">
    <citation type="submission" date="2018-03" db="EMBL/GenBank/DDBJ databases">
        <title>Alkalicoccus saliphilus sp. nov., isolated from a mineral pool.</title>
        <authorList>
            <person name="Zhao B."/>
        </authorList>
    </citation>
    <scope>NUCLEOTIDE SEQUENCE [LARGE SCALE GENOMIC DNA]</scope>
    <source>
        <strain evidence="2 3">6AG</strain>
    </source>
</reference>
<dbReference type="EMBL" id="PZJJ01000024">
    <property type="protein sequence ID" value="PTL38100.1"/>
    <property type="molecule type" value="Genomic_DNA"/>
</dbReference>
<dbReference type="OrthoDB" id="5460360at2"/>
<dbReference type="RefSeq" id="WP_107585657.1">
    <property type="nucleotide sequence ID" value="NZ_PZJJ01000024.1"/>
</dbReference>
<evidence type="ECO:0000256" key="1">
    <source>
        <dbReference type="SAM" id="Phobius"/>
    </source>
</evidence>
<keyword evidence="1" id="KW-0472">Membrane</keyword>
<evidence type="ECO:0000313" key="2">
    <source>
        <dbReference type="EMBL" id="PTL38100.1"/>
    </source>
</evidence>
<feature type="transmembrane region" description="Helical" evidence="1">
    <location>
        <begin position="141"/>
        <end position="159"/>
    </location>
</feature>
<protein>
    <recommendedName>
        <fullName evidence="4">AbrB family transcriptional regulator</fullName>
    </recommendedName>
</protein>
<keyword evidence="1" id="KW-0812">Transmembrane</keyword>
<feature type="transmembrane region" description="Helical" evidence="1">
    <location>
        <begin position="53"/>
        <end position="71"/>
    </location>
</feature>
<accession>A0A2T4U3X2</accession>
<keyword evidence="3" id="KW-1185">Reference proteome</keyword>
<dbReference type="PANTHER" id="PTHR38457:SF1">
    <property type="entry name" value="REGULATOR ABRB-RELATED"/>
    <property type="match status" value="1"/>
</dbReference>
<name>A0A2T4U3X2_9BACI</name>
<dbReference type="Proteomes" id="UP000240509">
    <property type="component" value="Unassembled WGS sequence"/>
</dbReference>
<dbReference type="Pfam" id="PF05145">
    <property type="entry name" value="AbrB"/>
    <property type="match status" value="1"/>
</dbReference>
<dbReference type="GO" id="GO:0010468">
    <property type="term" value="P:regulation of gene expression"/>
    <property type="evidence" value="ECO:0007669"/>
    <property type="project" value="InterPro"/>
</dbReference>
<organism evidence="2 3">
    <name type="scientific">Alkalicoccus saliphilus</name>
    <dbReference type="NCBI Taxonomy" id="200989"/>
    <lineage>
        <taxon>Bacteria</taxon>
        <taxon>Bacillati</taxon>
        <taxon>Bacillota</taxon>
        <taxon>Bacilli</taxon>
        <taxon>Bacillales</taxon>
        <taxon>Bacillaceae</taxon>
        <taxon>Alkalicoccus</taxon>
    </lineage>
</organism>
<keyword evidence="1" id="KW-1133">Transmembrane helix</keyword>
<dbReference type="InterPro" id="IPR007820">
    <property type="entry name" value="AbrB_fam"/>
</dbReference>
<comment type="caution">
    <text evidence="2">The sequence shown here is derived from an EMBL/GenBank/DDBJ whole genome shotgun (WGS) entry which is preliminary data.</text>
</comment>
<proteinExistence type="predicted"/>
<evidence type="ECO:0000313" key="3">
    <source>
        <dbReference type="Proteomes" id="UP000240509"/>
    </source>
</evidence>